<evidence type="ECO:0000256" key="9">
    <source>
        <dbReference type="SAM" id="MobiDB-lite"/>
    </source>
</evidence>
<dbReference type="InterPro" id="IPR019775">
    <property type="entry name" value="WD40_repeat_CS"/>
</dbReference>
<organism evidence="10 12">
    <name type="scientific">Parascaris univalens</name>
    <name type="common">Nematode worm</name>
    <dbReference type="NCBI Taxonomy" id="6257"/>
    <lineage>
        <taxon>Eukaryota</taxon>
        <taxon>Metazoa</taxon>
        <taxon>Ecdysozoa</taxon>
        <taxon>Nematoda</taxon>
        <taxon>Chromadorea</taxon>
        <taxon>Rhabditida</taxon>
        <taxon>Spirurina</taxon>
        <taxon>Ascaridomorpha</taxon>
        <taxon>Ascaridoidea</taxon>
        <taxon>Ascarididae</taxon>
        <taxon>Parascaris</taxon>
    </lineage>
</organism>
<dbReference type="PROSITE" id="PS50294">
    <property type="entry name" value="WD_REPEATS_REGION"/>
    <property type="match status" value="4"/>
</dbReference>
<keyword evidence="3" id="KW-0963">Cytoplasm</keyword>
<dbReference type="InterPro" id="IPR020472">
    <property type="entry name" value="WD40_PAC1"/>
</dbReference>
<dbReference type="PANTHER" id="PTHR19855:SF12">
    <property type="entry name" value="WD REPEAT-CONTAINING PROTEIN 37"/>
    <property type="match status" value="1"/>
</dbReference>
<feature type="compositionally biased region" description="Polar residues" evidence="9">
    <location>
        <begin position="14"/>
        <end position="27"/>
    </location>
</feature>
<dbReference type="PANTHER" id="PTHR19855">
    <property type="entry name" value="WD40 REPEAT PROTEIN 12, 37"/>
    <property type="match status" value="1"/>
</dbReference>
<dbReference type="InterPro" id="IPR001680">
    <property type="entry name" value="WD40_rpt"/>
</dbReference>
<dbReference type="Gene3D" id="2.130.10.10">
    <property type="entry name" value="YVTN repeat-like/Quinoprotein amine dehydrogenase"/>
    <property type="match status" value="3"/>
</dbReference>
<keyword evidence="5" id="KW-0677">Repeat</keyword>
<comment type="subcellular location">
    <subcellularLocation>
        <location evidence="2">Cytoplasm</location>
    </subcellularLocation>
    <subcellularLocation>
        <location evidence="1">Nucleus</location>
    </subcellularLocation>
</comment>
<feature type="repeat" description="WD" evidence="8">
    <location>
        <begin position="352"/>
        <end position="392"/>
    </location>
</feature>
<feature type="repeat" description="WD" evidence="8">
    <location>
        <begin position="267"/>
        <end position="308"/>
    </location>
</feature>
<keyword evidence="4 8" id="KW-0853">WD repeat</keyword>
<feature type="region of interest" description="Disordered" evidence="9">
    <location>
        <begin position="226"/>
        <end position="255"/>
    </location>
</feature>
<dbReference type="WBParaSite" id="PgR012_g074_t01">
    <property type="protein sequence ID" value="PgR012_g074_t01"/>
    <property type="gene ID" value="PgR012_g074"/>
</dbReference>
<evidence type="ECO:0000256" key="5">
    <source>
        <dbReference type="ARBA" id="ARBA00022737"/>
    </source>
</evidence>
<dbReference type="PRINTS" id="PR00320">
    <property type="entry name" value="GPROTEINBRPT"/>
</dbReference>
<name>A0A915APE0_PARUN</name>
<dbReference type="InterPro" id="IPR015943">
    <property type="entry name" value="WD40/YVTN_repeat-like_dom_sf"/>
</dbReference>
<accession>A0A915APE0</accession>
<dbReference type="GO" id="GO:0005737">
    <property type="term" value="C:cytoplasm"/>
    <property type="evidence" value="ECO:0007669"/>
    <property type="project" value="UniProtKB-SubCell"/>
</dbReference>
<sequence>MSSTRTEKHRIRSCTDSELLSANTPDNEQLAPPYRARLYQLFGSIEKEFDALYAQNCALRVKLDQLSERFGESLSIPADFLANANDASVARKESGRKAIQMGQKLKTALRVPPGRLVQSLKGGVSDSSRRFKYVRSFTGHRDGVWHVATSRGSQPILASASADQTCLLWSLDSGCCLAQYNGHSGSVNAVSFNPSSVDPIDLVVATASGDHTAHIWKASISAAGQNQLASSEEEELPDREVNNATEETTTENEMSAVASIRQPLCRLTGHTGVVIAVEWIAGGEQLITASWDRTANIYDAERGEILNVLSGHDDELNHCSAHLSQKLVVTASRDSTFRLWDFREPIHSVAVFQGHNDSVTSVVFSATDKLVSGSDDRSIKVWDLRNMRSAIATVRLDSATNRLSISRKNLVAIPHDNRNVRVYDLNSVRLSTLPRANGRSHRRMVCCATWADDHAVNDLITCGFDKQIIAWKTSMGKE</sequence>
<evidence type="ECO:0000256" key="2">
    <source>
        <dbReference type="ARBA" id="ARBA00004496"/>
    </source>
</evidence>
<evidence type="ECO:0000256" key="8">
    <source>
        <dbReference type="PROSITE-ProRule" id="PRU00221"/>
    </source>
</evidence>
<dbReference type="SMART" id="SM00320">
    <property type="entry name" value="WD40"/>
    <property type="match status" value="6"/>
</dbReference>
<evidence type="ECO:0000256" key="1">
    <source>
        <dbReference type="ARBA" id="ARBA00004123"/>
    </source>
</evidence>
<dbReference type="PROSITE" id="PS00678">
    <property type="entry name" value="WD_REPEATS_1"/>
    <property type="match status" value="1"/>
</dbReference>
<dbReference type="AlphaFoldDB" id="A0A915APE0"/>
<evidence type="ECO:0000313" key="11">
    <source>
        <dbReference type="WBParaSite" id="PgR012_g074_t01"/>
    </source>
</evidence>
<evidence type="ECO:0000256" key="3">
    <source>
        <dbReference type="ARBA" id="ARBA00022490"/>
    </source>
</evidence>
<dbReference type="SUPFAM" id="SSF50978">
    <property type="entry name" value="WD40 repeat-like"/>
    <property type="match status" value="1"/>
</dbReference>
<dbReference type="GO" id="GO:0005634">
    <property type="term" value="C:nucleus"/>
    <property type="evidence" value="ECO:0007669"/>
    <property type="project" value="UniProtKB-SubCell"/>
</dbReference>
<evidence type="ECO:0000313" key="10">
    <source>
        <dbReference type="Proteomes" id="UP000887569"/>
    </source>
</evidence>
<dbReference type="WBParaSite" id="PgR012_g074_t02">
    <property type="protein sequence ID" value="PgR012_g074_t02"/>
    <property type="gene ID" value="PgR012_g074"/>
</dbReference>
<protein>
    <recommendedName>
        <fullName evidence="7">WD repeat-containing protein 37</fullName>
    </recommendedName>
</protein>
<keyword evidence="6" id="KW-0539">Nucleus</keyword>
<feature type="compositionally biased region" description="Low complexity" evidence="9">
    <location>
        <begin position="242"/>
        <end position="253"/>
    </location>
</feature>
<feature type="region of interest" description="Disordered" evidence="9">
    <location>
        <begin position="1"/>
        <end position="28"/>
    </location>
</feature>
<evidence type="ECO:0000256" key="6">
    <source>
        <dbReference type="ARBA" id="ARBA00023242"/>
    </source>
</evidence>
<evidence type="ECO:0000256" key="7">
    <source>
        <dbReference type="ARBA" id="ARBA00040954"/>
    </source>
</evidence>
<feature type="repeat" description="WD" evidence="8">
    <location>
        <begin position="180"/>
        <end position="217"/>
    </location>
</feature>
<dbReference type="Pfam" id="PF00400">
    <property type="entry name" value="WD40"/>
    <property type="match status" value="5"/>
</dbReference>
<dbReference type="WBParaSite" id="PgR012_g074_t03">
    <property type="protein sequence ID" value="PgR012_g074_t03"/>
    <property type="gene ID" value="PgR012_g074"/>
</dbReference>
<keyword evidence="10" id="KW-1185">Reference proteome</keyword>
<dbReference type="CDD" id="cd00200">
    <property type="entry name" value="WD40"/>
    <property type="match status" value="1"/>
</dbReference>
<evidence type="ECO:0000313" key="12">
    <source>
        <dbReference type="WBParaSite" id="PgR012_g074_t02"/>
    </source>
</evidence>
<reference evidence="11 12" key="1">
    <citation type="submission" date="2022-11" db="UniProtKB">
        <authorList>
            <consortium name="WormBaseParasite"/>
        </authorList>
    </citation>
    <scope>IDENTIFICATION</scope>
</reference>
<dbReference type="Proteomes" id="UP000887569">
    <property type="component" value="Unplaced"/>
</dbReference>
<dbReference type="InterPro" id="IPR036322">
    <property type="entry name" value="WD40_repeat_dom_sf"/>
</dbReference>
<dbReference type="PROSITE" id="PS50082">
    <property type="entry name" value="WD_REPEATS_2"/>
    <property type="match status" value="5"/>
</dbReference>
<proteinExistence type="predicted"/>
<feature type="repeat" description="WD" evidence="8">
    <location>
        <begin position="137"/>
        <end position="179"/>
    </location>
</feature>
<evidence type="ECO:0000256" key="4">
    <source>
        <dbReference type="ARBA" id="ARBA00022574"/>
    </source>
</evidence>
<feature type="repeat" description="WD" evidence="8">
    <location>
        <begin position="309"/>
        <end position="343"/>
    </location>
</feature>